<reference evidence="2" key="1">
    <citation type="submission" date="2014-08" db="EMBL/GenBank/DDBJ databases">
        <authorList>
            <person name="Falentin Helene"/>
        </authorList>
    </citation>
    <scope>NUCLEOTIDE SEQUENCE</scope>
</reference>
<dbReference type="NCBIfam" id="TIGR01873">
    <property type="entry name" value="cas_CT1978"/>
    <property type="match status" value="1"/>
</dbReference>
<feature type="region of interest" description="Disordered" evidence="1">
    <location>
        <begin position="89"/>
        <end position="114"/>
    </location>
</feature>
<dbReference type="AlphaFoldDB" id="A0A0B7P181"/>
<evidence type="ECO:0000313" key="2">
    <source>
        <dbReference type="EMBL" id="CEP27844.1"/>
    </source>
</evidence>
<organism evidence="2">
    <name type="scientific">Propionibacterium freudenreichii subsp. freudenreichii</name>
    <dbReference type="NCBI Taxonomy" id="66712"/>
    <lineage>
        <taxon>Bacteria</taxon>
        <taxon>Bacillati</taxon>
        <taxon>Actinomycetota</taxon>
        <taxon>Actinomycetes</taxon>
        <taxon>Propionibacteriales</taxon>
        <taxon>Propionibacteriaceae</taxon>
        <taxon>Propionibacterium</taxon>
    </lineage>
</organism>
<accession>A0A0B7P181</accession>
<dbReference type="Gene3D" id="3.30.70.240">
    <property type="match status" value="1"/>
</dbReference>
<dbReference type="Pfam" id="PF09707">
    <property type="entry name" value="Cas_Cas2CT1978"/>
    <property type="match status" value="1"/>
</dbReference>
<evidence type="ECO:0000256" key="1">
    <source>
        <dbReference type="SAM" id="MobiDB-lite"/>
    </source>
</evidence>
<dbReference type="InterPro" id="IPR010152">
    <property type="entry name" value="CRISPR-assoc_prot_Cas2_sub"/>
</dbReference>
<dbReference type="EMBL" id="LM676445">
    <property type="protein sequence ID" value="CEP27844.1"/>
    <property type="molecule type" value="Genomic_DNA"/>
</dbReference>
<dbReference type="CDD" id="cd09755">
    <property type="entry name" value="Cas2_I-E"/>
    <property type="match status" value="1"/>
</dbReference>
<proteinExistence type="predicted"/>
<protein>
    <submittedName>
        <fullName evidence="2">CRISPR-associated protein Cas2</fullName>
    </submittedName>
</protein>
<gene>
    <name evidence="2" type="ORF">PFCIRM138_06920</name>
</gene>
<sequence length="114" mass="13055">MMVLVLTACPAGLRGFVTRWLLEISPGVFVGKVSARVREAIWARVEDLCQDGRAILVHTARNEQGFDFKVHRHDWEVVDLEGLKLMRRPRTPDRASSGMRSGWSNAAKRRRWGR</sequence>
<name>A0A0B7P181_PROFF</name>